<dbReference type="RefSeq" id="WP_249328414.1">
    <property type="nucleotide sequence ID" value="NZ_CP060635.1"/>
</dbReference>
<dbReference type="InterPro" id="IPR038071">
    <property type="entry name" value="UROD/MetE-like_sf"/>
</dbReference>
<evidence type="ECO:0000313" key="3">
    <source>
        <dbReference type="Proteomes" id="UP000515860"/>
    </source>
</evidence>
<dbReference type="InterPro" id="IPR000257">
    <property type="entry name" value="Uroporphyrinogen_deCOase"/>
</dbReference>
<dbReference type="InterPro" id="IPR052024">
    <property type="entry name" value="Methanogen_methyltrans"/>
</dbReference>
<reference evidence="2 3" key="1">
    <citation type="submission" date="2020-08" db="EMBL/GenBank/DDBJ databases">
        <authorList>
            <person name="Liu C."/>
            <person name="Sun Q."/>
        </authorList>
    </citation>
    <scope>NUCLEOTIDE SEQUENCE [LARGE SCALE GENOMIC DNA]</scope>
    <source>
        <strain evidence="2 3">NSJ-29</strain>
    </source>
</reference>
<dbReference type="PANTHER" id="PTHR47099">
    <property type="entry name" value="METHYLCOBAMIDE:COM METHYLTRANSFERASE MTBA"/>
    <property type="match status" value="1"/>
</dbReference>
<organism evidence="2 3">
    <name type="scientific">Wansuia hejianensis</name>
    <dbReference type="NCBI Taxonomy" id="2763667"/>
    <lineage>
        <taxon>Bacteria</taxon>
        <taxon>Bacillati</taxon>
        <taxon>Bacillota</taxon>
        <taxon>Clostridia</taxon>
        <taxon>Lachnospirales</taxon>
        <taxon>Lachnospiraceae</taxon>
        <taxon>Wansuia</taxon>
    </lineage>
</organism>
<dbReference type="KEGG" id="whj:H9Q79_12445"/>
<dbReference type="Gene3D" id="3.20.20.210">
    <property type="match status" value="1"/>
</dbReference>
<dbReference type="SUPFAM" id="SSF51726">
    <property type="entry name" value="UROD/MetE-like"/>
    <property type="match status" value="1"/>
</dbReference>
<feature type="domain" description="Uroporphyrinogen decarboxylase (URO-D)" evidence="1">
    <location>
        <begin position="104"/>
        <end position="260"/>
    </location>
</feature>
<name>A0A7G9GA91_9FIRM</name>
<dbReference type="GO" id="GO:0006779">
    <property type="term" value="P:porphyrin-containing compound biosynthetic process"/>
    <property type="evidence" value="ECO:0007669"/>
    <property type="project" value="InterPro"/>
</dbReference>
<dbReference type="AlphaFoldDB" id="A0A7G9GA91"/>
<dbReference type="EMBL" id="CP060635">
    <property type="protein sequence ID" value="QNM07723.1"/>
    <property type="molecule type" value="Genomic_DNA"/>
</dbReference>
<dbReference type="PANTHER" id="PTHR47099:SF1">
    <property type="entry name" value="METHYLCOBAMIDE:COM METHYLTRANSFERASE MTBA"/>
    <property type="match status" value="1"/>
</dbReference>
<proteinExistence type="predicted"/>
<dbReference type="Pfam" id="PF01208">
    <property type="entry name" value="URO-D"/>
    <property type="match status" value="1"/>
</dbReference>
<dbReference type="Proteomes" id="UP000515860">
    <property type="component" value="Chromosome"/>
</dbReference>
<gene>
    <name evidence="2" type="ORF">H9Q79_12445</name>
</gene>
<keyword evidence="3" id="KW-1185">Reference proteome</keyword>
<evidence type="ECO:0000313" key="2">
    <source>
        <dbReference type="EMBL" id="QNM07723.1"/>
    </source>
</evidence>
<sequence>MTAKENLYRYYHHQTFEVMPLFGEGEHSFYPVNGFLERPPMNGGGKDWFGCEWIYSELAGAPAPSMEHYVLDDICNWREKVIFPDLDAWDWKKAMEEDQVAAADREHQVVNLVICTGIFERLHTLMGFEESLMAMITDPEEVEAFFDRMTEYKIELIEKLHQYYNPDVITFHDDWGTQKAMFFSPELWRQLLKPRMKKIVDKAHECGIAFLQHSCGKMDEIIPDICEIGVDVFQCMDINDIGAALEKTGDKMCYQVSVHSQLFESMDKSGQLTEEIVREMVHKEFMEWGATGKYDPLVFPPQTWYEKVVMDEFLKCREELRGTYK</sequence>
<accession>A0A7G9GA91</accession>
<dbReference type="GO" id="GO:0004853">
    <property type="term" value="F:uroporphyrinogen decarboxylase activity"/>
    <property type="evidence" value="ECO:0007669"/>
    <property type="project" value="InterPro"/>
</dbReference>
<evidence type="ECO:0000259" key="1">
    <source>
        <dbReference type="Pfam" id="PF01208"/>
    </source>
</evidence>
<protein>
    <recommendedName>
        <fullName evidence="1">Uroporphyrinogen decarboxylase (URO-D) domain-containing protein</fullName>
    </recommendedName>
</protein>